<dbReference type="GO" id="GO:0000785">
    <property type="term" value="C:chromatin"/>
    <property type="evidence" value="ECO:0007669"/>
    <property type="project" value="TreeGrafter"/>
</dbReference>
<dbReference type="Pfam" id="PF09724">
    <property type="entry name" value="Dcc1"/>
    <property type="match status" value="1"/>
</dbReference>
<gene>
    <name evidence="3" type="ORF">SCLCIDRAFT_19874</name>
</gene>
<dbReference type="GO" id="GO:0034088">
    <property type="term" value="P:maintenance of mitotic sister chromatid cohesion"/>
    <property type="evidence" value="ECO:0007669"/>
    <property type="project" value="TreeGrafter"/>
</dbReference>
<dbReference type="STRING" id="1036808.A0A0C3A6E4"/>
<evidence type="ECO:0000313" key="3">
    <source>
        <dbReference type="EMBL" id="KIM69253.1"/>
    </source>
</evidence>
<keyword evidence="2" id="KW-0235">DNA replication</keyword>
<dbReference type="Proteomes" id="UP000053989">
    <property type="component" value="Unassembled WGS sequence"/>
</dbReference>
<evidence type="ECO:0000256" key="2">
    <source>
        <dbReference type="ARBA" id="ARBA00022705"/>
    </source>
</evidence>
<dbReference type="FunCoup" id="A0A0C3A6E4">
    <property type="interactions" value="275"/>
</dbReference>
<name>A0A0C3A6E4_9AGAM</name>
<evidence type="ECO:0000256" key="1">
    <source>
        <dbReference type="ARBA" id="ARBA00007017"/>
    </source>
</evidence>
<dbReference type="AlphaFoldDB" id="A0A0C3A6E4"/>
<comment type="similarity">
    <text evidence="1">Belongs to the DCC1 family.</text>
</comment>
<accession>A0A0C3A6E4</accession>
<dbReference type="EMBL" id="KN822007">
    <property type="protein sequence ID" value="KIM69253.1"/>
    <property type="molecule type" value="Genomic_DNA"/>
</dbReference>
<dbReference type="GO" id="GO:0031390">
    <property type="term" value="C:Ctf18 RFC-like complex"/>
    <property type="evidence" value="ECO:0007669"/>
    <property type="project" value="InterPro"/>
</dbReference>
<organism evidence="3 4">
    <name type="scientific">Scleroderma citrinum Foug A</name>
    <dbReference type="NCBI Taxonomy" id="1036808"/>
    <lineage>
        <taxon>Eukaryota</taxon>
        <taxon>Fungi</taxon>
        <taxon>Dikarya</taxon>
        <taxon>Basidiomycota</taxon>
        <taxon>Agaricomycotina</taxon>
        <taxon>Agaricomycetes</taxon>
        <taxon>Agaricomycetidae</taxon>
        <taxon>Boletales</taxon>
        <taxon>Sclerodermatineae</taxon>
        <taxon>Sclerodermataceae</taxon>
        <taxon>Scleroderma</taxon>
    </lineage>
</organism>
<dbReference type="OrthoDB" id="276989at2759"/>
<dbReference type="PANTHER" id="PTHR13395">
    <property type="entry name" value="SISTER CHROMATID COHESION PROTEIN DCC1-RELATED"/>
    <property type="match status" value="1"/>
</dbReference>
<dbReference type="GO" id="GO:0006260">
    <property type="term" value="P:DNA replication"/>
    <property type="evidence" value="ECO:0007669"/>
    <property type="project" value="UniProtKB-KW"/>
</dbReference>
<proteinExistence type="inferred from homology"/>
<dbReference type="InParanoid" id="A0A0C3A6E4"/>
<protein>
    <recommendedName>
        <fullName evidence="5">Sister chromatid cohesion protein DCC1</fullName>
    </recommendedName>
</protein>
<evidence type="ECO:0000313" key="4">
    <source>
        <dbReference type="Proteomes" id="UP000053989"/>
    </source>
</evidence>
<keyword evidence="4" id="KW-1185">Reference proteome</keyword>
<evidence type="ECO:0008006" key="5">
    <source>
        <dbReference type="Google" id="ProtNLM"/>
    </source>
</evidence>
<dbReference type="InterPro" id="IPR019128">
    <property type="entry name" value="Dcc1"/>
</dbReference>
<reference evidence="4" key="2">
    <citation type="submission" date="2015-01" db="EMBL/GenBank/DDBJ databases">
        <title>Evolutionary Origins and Diversification of the Mycorrhizal Mutualists.</title>
        <authorList>
            <consortium name="DOE Joint Genome Institute"/>
            <consortium name="Mycorrhizal Genomics Consortium"/>
            <person name="Kohler A."/>
            <person name="Kuo A."/>
            <person name="Nagy L.G."/>
            <person name="Floudas D."/>
            <person name="Copeland A."/>
            <person name="Barry K.W."/>
            <person name="Cichocki N."/>
            <person name="Veneault-Fourrey C."/>
            <person name="LaButti K."/>
            <person name="Lindquist E.A."/>
            <person name="Lipzen A."/>
            <person name="Lundell T."/>
            <person name="Morin E."/>
            <person name="Murat C."/>
            <person name="Riley R."/>
            <person name="Ohm R."/>
            <person name="Sun H."/>
            <person name="Tunlid A."/>
            <person name="Henrissat B."/>
            <person name="Grigoriev I.V."/>
            <person name="Hibbett D.S."/>
            <person name="Martin F."/>
        </authorList>
    </citation>
    <scope>NUCLEOTIDE SEQUENCE [LARGE SCALE GENOMIC DNA]</scope>
    <source>
        <strain evidence="4">Foug A</strain>
    </source>
</reference>
<dbReference type="HOGENOM" id="CLU_034504_0_0_1"/>
<dbReference type="GO" id="GO:0000775">
    <property type="term" value="C:chromosome, centromeric region"/>
    <property type="evidence" value="ECO:0007669"/>
    <property type="project" value="TreeGrafter"/>
</dbReference>
<dbReference type="PANTHER" id="PTHR13395:SF6">
    <property type="entry name" value="SISTER CHROMATID COHESION PROTEIN DCC1"/>
    <property type="match status" value="1"/>
</dbReference>
<sequence>MSNIEVRFSPTTVQDTGSFRLIELPPELCQLIESAVNSPSGSEPALCIKGHATEDAVFCTADKTYALRSIQLSNTLLVTTPSRTNPEGTINVRDQLHEVLELVPSVPKLHKLSVLLKGMEYDEGDEDRRVSIPGPSISYLNGLPNQTTLPKYSYELARCEIQASDAEFQLGLKAKRILILDGYLRPITPAHLSTILELLLSYLVSLSLPHRAAAVDELVSAMADEHEIPREVSGQVISWFGPIKEGLWEMDVNAVVAEIGLGILRHYKHDAIVESEFLSKWKNAVGDTFESFVALSLLSGNYLRTPPKDTDKDDTLNYFPASELPTDPITRFVELFLTRKRWTSDEIEPFLTDIAVNSKERDKLLLKHARAIATPEGEKEKY</sequence>
<reference evidence="3 4" key="1">
    <citation type="submission" date="2014-04" db="EMBL/GenBank/DDBJ databases">
        <authorList>
            <consortium name="DOE Joint Genome Institute"/>
            <person name="Kuo A."/>
            <person name="Kohler A."/>
            <person name="Nagy L.G."/>
            <person name="Floudas D."/>
            <person name="Copeland A."/>
            <person name="Barry K.W."/>
            <person name="Cichocki N."/>
            <person name="Veneault-Fourrey C."/>
            <person name="LaButti K."/>
            <person name="Lindquist E.A."/>
            <person name="Lipzen A."/>
            <person name="Lundell T."/>
            <person name="Morin E."/>
            <person name="Murat C."/>
            <person name="Sun H."/>
            <person name="Tunlid A."/>
            <person name="Henrissat B."/>
            <person name="Grigoriev I.V."/>
            <person name="Hibbett D.S."/>
            <person name="Martin F."/>
            <person name="Nordberg H.P."/>
            <person name="Cantor M.N."/>
            <person name="Hua S.X."/>
        </authorList>
    </citation>
    <scope>NUCLEOTIDE SEQUENCE [LARGE SCALE GENOMIC DNA]</scope>
    <source>
        <strain evidence="3 4">Foug A</strain>
    </source>
</reference>